<keyword evidence="2" id="KW-1185">Reference proteome</keyword>
<protein>
    <submittedName>
        <fullName evidence="1">Uncharacterized protein</fullName>
    </submittedName>
</protein>
<reference evidence="1 2" key="1">
    <citation type="journal article" date="2016" name="Mol. Biol. Evol.">
        <title>Comparative Genomics of Early-Diverging Mushroom-Forming Fungi Provides Insights into the Origins of Lignocellulose Decay Capabilities.</title>
        <authorList>
            <person name="Nagy L.G."/>
            <person name="Riley R."/>
            <person name="Tritt A."/>
            <person name="Adam C."/>
            <person name="Daum C."/>
            <person name="Floudas D."/>
            <person name="Sun H."/>
            <person name="Yadav J.S."/>
            <person name="Pangilinan J."/>
            <person name="Larsson K.H."/>
            <person name="Matsuura K."/>
            <person name="Barry K."/>
            <person name="Labutti K."/>
            <person name="Kuo R."/>
            <person name="Ohm R.A."/>
            <person name="Bhattacharya S.S."/>
            <person name="Shirouzu T."/>
            <person name="Yoshinaga Y."/>
            <person name="Martin F.M."/>
            <person name="Grigoriev I.V."/>
            <person name="Hibbett D.S."/>
        </authorList>
    </citation>
    <scope>NUCLEOTIDE SEQUENCE [LARGE SCALE GENOMIC DNA]</scope>
    <source>
        <strain evidence="1 2">HHB12029</strain>
    </source>
</reference>
<gene>
    <name evidence="1" type="ORF">EXIGLDRAFT_720092</name>
</gene>
<proteinExistence type="predicted"/>
<name>A0A166ACT0_EXIGL</name>
<dbReference type="InParanoid" id="A0A166ACT0"/>
<accession>A0A166ACT0</accession>
<dbReference type="Proteomes" id="UP000077266">
    <property type="component" value="Unassembled WGS sequence"/>
</dbReference>
<dbReference type="EMBL" id="KV426042">
    <property type="protein sequence ID" value="KZV90709.1"/>
    <property type="molecule type" value="Genomic_DNA"/>
</dbReference>
<evidence type="ECO:0000313" key="1">
    <source>
        <dbReference type="EMBL" id="KZV90709.1"/>
    </source>
</evidence>
<evidence type="ECO:0000313" key="2">
    <source>
        <dbReference type="Proteomes" id="UP000077266"/>
    </source>
</evidence>
<sequence>MLRSSNFEHYGPTFPTRATGPPFRATTLRASIHLMELCPSWWIQGMNQLMHEVPTNDEILRSQRFAEEIMAEALAHGPCHDCPLTMTPLAFDFSLRSFTLFPFAVYPLVDTDTDSA</sequence>
<organism evidence="1 2">
    <name type="scientific">Exidia glandulosa HHB12029</name>
    <dbReference type="NCBI Taxonomy" id="1314781"/>
    <lineage>
        <taxon>Eukaryota</taxon>
        <taxon>Fungi</taxon>
        <taxon>Dikarya</taxon>
        <taxon>Basidiomycota</taxon>
        <taxon>Agaricomycotina</taxon>
        <taxon>Agaricomycetes</taxon>
        <taxon>Auriculariales</taxon>
        <taxon>Exidiaceae</taxon>
        <taxon>Exidia</taxon>
    </lineage>
</organism>
<dbReference type="AlphaFoldDB" id="A0A166ACT0"/>